<feature type="compositionally biased region" description="Polar residues" evidence="1">
    <location>
        <begin position="445"/>
        <end position="465"/>
    </location>
</feature>
<dbReference type="GeneID" id="95978430"/>
<feature type="domain" description="DUF3074" evidence="2">
    <location>
        <begin position="120"/>
        <end position="317"/>
    </location>
</feature>
<dbReference type="InterPro" id="IPR051213">
    <property type="entry name" value="START_lipid_transfer"/>
</dbReference>
<accession>A0ABR3P3B2</accession>
<dbReference type="RefSeq" id="XP_069196836.1">
    <property type="nucleotide sequence ID" value="XM_069344417.1"/>
</dbReference>
<feature type="region of interest" description="Disordered" evidence="1">
    <location>
        <begin position="259"/>
        <end position="278"/>
    </location>
</feature>
<dbReference type="EMBL" id="JBFMKM010000016">
    <property type="protein sequence ID" value="KAL1297154.1"/>
    <property type="molecule type" value="Genomic_DNA"/>
</dbReference>
<dbReference type="PANTHER" id="PTHR19308:SF14">
    <property type="entry name" value="START DOMAIN-CONTAINING PROTEIN"/>
    <property type="match status" value="1"/>
</dbReference>
<name>A0ABR3P3B2_9PEZI</name>
<dbReference type="Gene3D" id="3.30.530.20">
    <property type="match status" value="1"/>
</dbReference>
<evidence type="ECO:0000313" key="4">
    <source>
        <dbReference type="Proteomes" id="UP001562354"/>
    </source>
</evidence>
<reference evidence="3 4" key="1">
    <citation type="submission" date="2024-07" db="EMBL/GenBank/DDBJ databases">
        <title>Draft sequence of the Neodothiora populina.</title>
        <authorList>
            <person name="Drown D.D."/>
            <person name="Schuette U.S."/>
            <person name="Buechlein A.B."/>
            <person name="Rusch D.R."/>
            <person name="Winton L.W."/>
            <person name="Adams G.A."/>
        </authorList>
    </citation>
    <scope>NUCLEOTIDE SEQUENCE [LARGE SCALE GENOMIC DNA]</scope>
    <source>
        <strain evidence="3 4">CPC 39397</strain>
    </source>
</reference>
<feature type="region of interest" description="Disordered" evidence="1">
    <location>
        <begin position="401"/>
        <end position="567"/>
    </location>
</feature>
<evidence type="ECO:0000313" key="3">
    <source>
        <dbReference type="EMBL" id="KAL1297154.1"/>
    </source>
</evidence>
<dbReference type="Proteomes" id="UP001562354">
    <property type="component" value="Unassembled WGS sequence"/>
</dbReference>
<feature type="compositionally biased region" description="Low complexity" evidence="1">
    <location>
        <begin position="409"/>
        <end position="418"/>
    </location>
</feature>
<gene>
    <name evidence="3" type="ORF">AAFC00_004730</name>
</gene>
<feature type="compositionally biased region" description="Basic and acidic residues" evidence="1">
    <location>
        <begin position="530"/>
        <end position="567"/>
    </location>
</feature>
<dbReference type="PANTHER" id="PTHR19308">
    <property type="entry name" value="PHOSPHATIDYLCHOLINE TRANSFER PROTEIN"/>
    <property type="match status" value="1"/>
</dbReference>
<evidence type="ECO:0000259" key="2">
    <source>
        <dbReference type="Pfam" id="PF11274"/>
    </source>
</evidence>
<dbReference type="Pfam" id="PF11274">
    <property type="entry name" value="DUF3074"/>
    <property type="match status" value="1"/>
</dbReference>
<dbReference type="InterPro" id="IPR024500">
    <property type="entry name" value="DUF3074"/>
</dbReference>
<feature type="region of interest" description="Disordered" evidence="1">
    <location>
        <begin position="322"/>
        <end position="366"/>
    </location>
</feature>
<dbReference type="CDD" id="cd08864">
    <property type="entry name" value="SRPBCC_DUF3074"/>
    <property type="match status" value="1"/>
</dbReference>
<evidence type="ECO:0000256" key="1">
    <source>
        <dbReference type="SAM" id="MobiDB-lite"/>
    </source>
</evidence>
<proteinExistence type="predicted"/>
<feature type="compositionally biased region" description="Basic and acidic residues" evidence="1">
    <location>
        <begin position="466"/>
        <end position="522"/>
    </location>
</feature>
<comment type="caution">
    <text evidence="3">The sequence shown here is derived from an EMBL/GenBank/DDBJ whole genome shotgun (WGS) entry which is preliminary data.</text>
</comment>
<dbReference type="SUPFAM" id="SSF55961">
    <property type="entry name" value="Bet v1-like"/>
    <property type="match status" value="1"/>
</dbReference>
<sequence length="615" mass="67752">MAELHQALQMLSPVEWSDVPVDNLEPFLRQIFDAGEIICDSVPPPAGGVDFAEAKPVHAEPDSASNAQEIVASEARAAPPHPDHADLQKAWGKPLKVGAKENPLGISVYKMAGKDRNGAWFGRRSVHEGISFTKFKKAMQREFAESLAVQGGPGEGNVRGIGGDQRLERKKVDGVGQLEVYQLSAQFPGPTTPREFITLLSTSEEALTEKSSQEREGHKRLPRHYMVVSKPCNHPDAPERSGYIRGYYESVELIREIPIHTKPTGDDKDSSKEQEVNPVEWIMITRSDPGGGIPRFLVERGTPGSICGDAVKFLNWACAKGEIPGPDDDEEEQKAAQAKHIQQSSASQETNNAATTKSPAQAHAQEAQGGMFSSITNAIGAGIEAYAPAPIATYTHNYMHQEDEDDSSSDSSSDDSSSFASAQERPTYPTPQAAGVPEVAGVRASTDTLNMSSASIGDTPSTRNLPHTDKELRKLELQREKLDQKITKKKEAEDEKLKAVHHKDDSDLKKAKEKHDKEVKKLEAKRKKELAKIESKKEKEKRKAEKKQQKNLDHEAMSRVSRERDDFRDQVDALKKQNTTILQQYEELQRENALLVQKLSQAAGVDAVKALIKDG</sequence>
<organism evidence="3 4">
    <name type="scientific">Neodothiora populina</name>
    <dbReference type="NCBI Taxonomy" id="2781224"/>
    <lineage>
        <taxon>Eukaryota</taxon>
        <taxon>Fungi</taxon>
        <taxon>Dikarya</taxon>
        <taxon>Ascomycota</taxon>
        <taxon>Pezizomycotina</taxon>
        <taxon>Dothideomycetes</taxon>
        <taxon>Dothideomycetidae</taxon>
        <taxon>Dothideales</taxon>
        <taxon>Dothioraceae</taxon>
        <taxon>Neodothiora</taxon>
    </lineage>
</organism>
<protein>
    <recommendedName>
        <fullName evidence="2">DUF3074 domain-containing protein</fullName>
    </recommendedName>
</protein>
<feature type="compositionally biased region" description="Polar residues" evidence="1">
    <location>
        <begin position="340"/>
        <end position="359"/>
    </location>
</feature>
<dbReference type="InterPro" id="IPR023393">
    <property type="entry name" value="START-like_dom_sf"/>
</dbReference>
<keyword evidence="4" id="KW-1185">Reference proteome</keyword>
<feature type="compositionally biased region" description="Basic and acidic residues" evidence="1">
    <location>
        <begin position="259"/>
        <end position="275"/>
    </location>
</feature>